<sequence length="220" mass="25969">MDIITSSEFNDICNNINTIIVKFGRINQPKVFEKDGKTIIKLFYPKQKWLSSDRLNPRALRFYKNIQSLHQQGYDVPRIIKIQYCSDLKIYLVYYDKIEGDDVRKLVNQGALDLLHSVAELVAGLHQNGIFFRSIHLENLLYKPDGTFALLDITDVRFKSRPLTLHLRYRNLKHLLLERNDKEIWQKFGVDNFLAAYFRHVTLPPASRERLSRMIYRAIK</sequence>
<reference evidence="1 2" key="1">
    <citation type="submission" date="2019-08" db="EMBL/GenBank/DDBJ databases">
        <authorList>
            <person name="Guy L."/>
        </authorList>
    </citation>
    <scope>NUCLEOTIDE SEQUENCE [LARGE SCALE GENOMIC DNA]</scope>
    <source>
        <strain evidence="1 2">SGT-108</strain>
    </source>
</reference>
<dbReference type="KEGG" id="asip:AQUSIP_01080"/>
<dbReference type="RefSeq" id="WP_148337600.1">
    <property type="nucleotide sequence ID" value="NZ_LR699119.1"/>
</dbReference>
<accession>A0A5E4PES7</accession>
<proteinExistence type="predicted"/>
<organism evidence="1 2">
    <name type="scientific">Aquicella siphonis</name>
    <dbReference type="NCBI Taxonomy" id="254247"/>
    <lineage>
        <taxon>Bacteria</taxon>
        <taxon>Pseudomonadati</taxon>
        <taxon>Pseudomonadota</taxon>
        <taxon>Gammaproteobacteria</taxon>
        <taxon>Legionellales</taxon>
        <taxon>Coxiellaceae</taxon>
        <taxon>Aquicella</taxon>
    </lineage>
</organism>
<evidence type="ECO:0000313" key="1">
    <source>
        <dbReference type="EMBL" id="VVC74836.1"/>
    </source>
</evidence>
<gene>
    <name evidence="1" type="ORF">AQUSIP_01080</name>
</gene>
<dbReference type="OrthoDB" id="8534453at2"/>
<dbReference type="InterPro" id="IPR011009">
    <property type="entry name" value="Kinase-like_dom_sf"/>
</dbReference>
<keyword evidence="2" id="KW-1185">Reference proteome</keyword>
<dbReference type="Gene3D" id="1.10.510.10">
    <property type="entry name" value="Transferase(Phosphotransferase) domain 1"/>
    <property type="match status" value="1"/>
</dbReference>
<dbReference type="AlphaFoldDB" id="A0A5E4PES7"/>
<dbReference type="SUPFAM" id="SSF56112">
    <property type="entry name" value="Protein kinase-like (PK-like)"/>
    <property type="match status" value="1"/>
</dbReference>
<dbReference type="EMBL" id="LR699119">
    <property type="protein sequence ID" value="VVC74836.1"/>
    <property type="molecule type" value="Genomic_DNA"/>
</dbReference>
<name>A0A5E4PES7_9COXI</name>
<evidence type="ECO:0000313" key="2">
    <source>
        <dbReference type="Proteomes" id="UP000324194"/>
    </source>
</evidence>
<dbReference type="Proteomes" id="UP000324194">
    <property type="component" value="Chromosome 1"/>
</dbReference>
<evidence type="ECO:0008006" key="3">
    <source>
        <dbReference type="Google" id="ProtNLM"/>
    </source>
</evidence>
<protein>
    <recommendedName>
        <fullName evidence="3">3-deoxy-D-manno-octulosonic acid kinase</fullName>
    </recommendedName>
</protein>